<evidence type="ECO:0000256" key="2">
    <source>
        <dbReference type="ARBA" id="ARBA00022967"/>
    </source>
</evidence>
<dbReference type="PRINTS" id="PR00946">
    <property type="entry name" value="HGSCAVENGER"/>
</dbReference>
<dbReference type="Gene3D" id="3.30.70.100">
    <property type="match status" value="1"/>
</dbReference>
<dbReference type="InterPro" id="IPR001802">
    <property type="entry name" value="MerP/CopZ"/>
</dbReference>
<dbReference type="Pfam" id="PF00403">
    <property type="entry name" value="HMA"/>
    <property type="match status" value="1"/>
</dbReference>
<keyword evidence="1" id="KW-0479">Metal-binding</keyword>
<dbReference type="AlphaFoldDB" id="E6PZP6"/>
<dbReference type="PANTHER" id="PTHR43520">
    <property type="entry name" value="ATP7, ISOFORM B"/>
    <property type="match status" value="1"/>
</dbReference>
<dbReference type="InterPro" id="IPR036163">
    <property type="entry name" value="HMA_dom_sf"/>
</dbReference>
<evidence type="ECO:0000256" key="1">
    <source>
        <dbReference type="ARBA" id="ARBA00022723"/>
    </source>
</evidence>
<gene>
    <name evidence="5" type="primary">merP</name>
    <name evidence="5" type="ORF">CARN3_1430</name>
</gene>
<dbReference type="GO" id="GO:0016020">
    <property type="term" value="C:membrane"/>
    <property type="evidence" value="ECO:0007669"/>
    <property type="project" value="TreeGrafter"/>
</dbReference>
<dbReference type="GO" id="GO:0043682">
    <property type="term" value="F:P-type divalent copper transporter activity"/>
    <property type="evidence" value="ECO:0007669"/>
    <property type="project" value="TreeGrafter"/>
</dbReference>
<keyword evidence="2" id="KW-1278">Translocase</keyword>
<dbReference type="SUPFAM" id="SSF55008">
    <property type="entry name" value="HMA, heavy metal-associated domain"/>
    <property type="match status" value="1"/>
</dbReference>
<dbReference type="EMBL" id="CABN01000132">
    <property type="protein sequence ID" value="CBI00405.1"/>
    <property type="molecule type" value="Genomic_DNA"/>
</dbReference>
<dbReference type="CDD" id="cd00371">
    <property type="entry name" value="HMA"/>
    <property type="match status" value="1"/>
</dbReference>
<dbReference type="PROSITE" id="PS50846">
    <property type="entry name" value="HMA_2"/>
    <property type="match status" value="1"/>
</dbReference>
<proteinExistence type="predicted"/>
<protein>
    <submittedName>
        <fullName evidence="5">Mercuric transport protein periplasmic component (Periplasmic mercury ion-binding protein) (Mercury scavenger protein)</fullName>
    </submittedName>
</protein>
<name>E6PZP6_9ZZZZ</name>
<dbReference type="InterPro" id="IPR006121">
    <property type="entry name" value="HMA_dom"/>
</dbReference>
<dbReference type="GO" id="GO:0005507">
    <property type="term" value="F:copper ion binding"/>
    <property type="evidence" value="ECO:0007669"/>
    <property type="project" value="TreeGrafter"/>
</dbReference>
<dbReference type="GO" id="GO:0055070">
    <property type="term" value="P:copper ion homeostasis"/>
    <property type="evidence" value="ECO:0007669"/>
    <property type="project" value="TreeGrafter"/>
</dbReference>
<evidence type="ECO:0000256" key="3">
    <source>
        <dbReference type="SAM" id="MobiDB-lite"/>
    </source>
</evidence>
<evidence type="ECO:0000313" key="5">
    <source>
        <dbReference type="EMBL" id="CBI00405.1"/>
    </source>
</evidence>
<evidence type="ECO:0000259" key="4">
    <source>
        <dbReference type="PROSITE" id="PS50846"/>
    </source>
</evidence>
<dbReference type="PANTHER" id="PTHR43520:SF8">
    <property type="entry name" value="P-TYPE CU(+) TRANSPORTER"/>
    <property type="match status" value="1"/>
</dbReference>
<reference evidence="5" key="1">
    <citation type="submission" date="2009-10" db="EMBL/GenBank/DDBJ databases">
        <title>Diversity of trophic interactions inside an arsenic-rich microbial ecosystem.</title>
        <authorList>
            <person name="Bertin P.N."/>
            <person name="Heinrich-Salmeron A."/>
            <person name="Pelletier E."/>
            <person name="Goulhen-Chollet F."/>
            <person name="Arsene-Ploetze F."/>
            <person name="Gallien S."/>
            <person name="Calteau A."/>
            <person name="Vallenet D."/>
            <person name="Casiot C."/>
            <person name="Chane-Woon-Ming B."/>
            <person name="Giloteaux L."/>
            <person name="Barakat M."/>
            <person name="Bonnefoy V."/>
            <person name="Bruneel O."/>
            <person name="Chandler M."/>
            <person name="Cleiss J."/>
            <person name="Duran R."/>
            <person name="Elbaz-Poulichet F."/>
            <person name="Fonknechten N."/>
            <person name="Lauga B."/>
            <person name="Mornico D."/>
            <person name="Ortet P."/>
            <person name="Schaeffer C."/>
            <person name="Siguier P."/>
            <person name="Alexander Thil Smith A."/>
            <person name="Van Dorsselaer A."/>
            <person name="Weissenbach J."/>
            <person name="Medigue C."/>
            <person name="Le Paslier D."/>
        </authorList>
    </citation>
    <scope>NUCLEOTIDE SEQUENCE</scope>
</reference>
<dbReference type="FunFam" id="3.30.70.100:FF:000001">
    <property type="entry name" value="ATPase copper transporting beta"/>
    <property type="match status" value="1"/>
</dbReference>
<feature type="domain" description="HMA" evidence="4">
    <location>
        <begin position="22"/>
        <end position="88"/>
    </location>
</feature>
<feature type="region of interest" description="Disordered" evidence="3">
    <location>
        <begin position="85"/>
        <end position="105"/>
    </location>
</feature>
<sequence length="105" mass="11007">MRKLLASLLLSLPLAALAAAPRTAVLDVKNMTCPVCPITIRKALEKTPGVLHASVDYSHKTASVQYDPDRTNVAALIKATTNAGFPATDHATTQNAATPKAGTQK</sequence>
<accession>E6PZP6</accession>
<comment type="caution">
    <text evidence="5">The sequence shown here is derived from an EMBL/GenBank/DDBJ whole genome shotgun (WGS) entry which is preliminary data.</text>
</comment>
<organism evidence="5">
    <name type="scientific">mine drainage metagenome</name>
    <dbReference type="NCBI Taxonomy" id="410659"/>
    <lineage>
        <taxon>unclassified sequences</taxon>
        <taxon>metagenomes</taxon>
        <taxon>ecological metagenomes</taxon>
    </lineage>
</organism>
<feature type="compositionally biased region" description="Polar residues" evidence="3">
    <location>
        <begin position="90"/>
        <end position="105"/>
    </location>
</feature>